<protein>
    <submittedName>
        <fullName evidence="7">Transcriptional regulator, TetR family</fullName>
    </submittedName>
</protein>
<dbReference type="OrthoDB" id="8799388at2"/>
<feature type="region of interest" description="Disordered" evidence="5">
    <location>
        <begin position="1"/>
        <end position="20"/>
    </location>
</feature>
<gene>
    <name evidence="7" type="ORF">SAMN05444168_1146</name>
</gene>
<dbReference type="InterPro" id="IPR001647">
    <property type="entry name" value="HTH_TetR"/>
</dbReference>
<feature type="domain" description="HTH tetR-type" evidence="6">
    <location>
        <begin position="24"/>
        <end position="85"/>
    </location>
</feature>
<evidence type="ECO:0000256" key="5">
    <source>
        <dbReference type="SAM" id="MobiDB-lite"/>
    </source>
</evidence>
<feature type="compositionally biased region" description="Basic residues" evidence="5">
    <location>
        <begin position="1"/>
        <end position="11"/>
    </location>
</feature>
<evidence type="ECO:0000256" key="2">
    <source>
        <dbReference type="ARBA" id="ARBA00023125"/>
    </source>
</evidence>
<evidence type="ECO:0000313" key="7">
    <source>
        <dbReference type="EMBL" id="SIN88850.1"/>
    </source>
</evidence>
<keyword evidence="3" id="KW-0804">Transcription</keyword>
<dbReference type="InterPro" id="IPR009057">
    <property type="entry name" value="Homeodomain-like_sf"/>
</dbReference>
<dbReference type="PANTHER" id="PTHR30055:SF234">
    <property type="entry name" value="HTH-TYPE TRANSCRIPTIONAL REGULATOR BETI"/>
    <property type="match status" value="1"/>
</dbReference>
<evidence type="ECO:0000256" key="4">
    <source>
        <dbReference type="PROSITE-ProRule" id="PRU00335"/>
    </source>
</evidence>
<dbReference type="AlphaFoldDB" id="A0A1N6F0Q2"/>
<accession>A0A1N6F0Q2</accession>
<dbReference type="Gene3D" id="1.10.357.10">
    <property type="entry name" value="Tetracycline Repressor, domain 2"/>
    <property type="match status" value="1"/>
</dbReference>
<name>A0A1N6F0Q2_9BURK</name>
<evidence type="ECO:0000259" key="6">
    <source>
        <dbReference type="PROSITE" id="PS50977"/>
    </source>
</evidence>
<dbReference type="GO" id="GO:0003700">
    <property type="term" value="F:DNA-binding transcription factor activity"/>
    <property type="evidence" value="ECO:0007669"/>
    <property type="project" value="TreeGrafter"/>
</dbReference>
<dbReference type="Proteomes" id="UP000184693">
    <property type="component" value="Unassembled WGS sequence"/>
</dbReference>
<dbReference type="EMBL" id="FSRM01000001">
    <property type="protein sequence ID" value="SIN88850.1"/>
    <property type="molecule type" value="Genomic_DNA"/>
</dbReference>
<evidence type="ECO:0000313" key="8">
    <source>
        <dbReference type="Proteomes" id="UP000184693"/>
    </source>
</evidence>
<dbReference type="SUPFAM" id="SSF46689">
    <property type="entry name" value="Homeodomain-like"/>
    <property type="match status" value="1"/>
</dbReference>
<dbReference type="InterPro" id="IPR050109">
    <property type="entry name" value="HTH-type_TetR-like_transc_reg"/>
</dbReference>
<dbReference type="PANTHER" id="PTHR30055">
    <property type="entry name" value="HTH-TYPE TRANSCRIPTIONAL REGULATOR RUTR"/>
    <property type="match status" value="1"/>
</dbReference>
<organism evidence="7 8">
    <name type="scientific">Paraburkholderia phenazinium</name>
    <dbReference type="NCBI Taxonomy" id="60549"/>
    <lineage>
        <taxon>Bacteria</taxon>
        <taxon>Pseudomonadati</taxon>
        <taxon>Pseudomonadota</taxon>
        <taxon>Betaproteobacteria</taxon>
        <taxon>Burkholderiales</taxon>
        <taxon>Burkholderiaceae</taxon>
        <taxon>Paraburkholderia</taxon>
    </lineage>
</organism>
<keyword evidence="1" id="KW-0805">Transcription regulation</keyword>
<sequence length="226" mass="24912">MTSTPAHKRKSSSAIAAPRQSRSQLGLVKMLQAGRELIEASGNLDNLSINDIVDRAGTSIGAFYRRFDNKDAFFEVVQDQVMAEGLAYVRDMLEREPVWRSSDASAIADAVVAFYVMVFRRNRGLYHASLLRSSQLKPSWDAAKEANREVLALLVPHLVDALLAARGAPVADAAELDFEVRASLQMINGLLVNSILNDPGPLSLASRRLRPYLQTAFRRCLTLPDS</sequence>
<dbReference type="PROSITE" id="PS50977">
    <property type="entry name" value="HTH_TETR_2"/>
    <property type="match status" value="1"/>
</dbReference>
<feature type="DNA-binding region" description="H-T-H motif" evidence="4">
    <location>
        <begin position="48"/>
        <end position="67"/>
    </location>
</feature>
<evidence type="ECO:0000256" key="1">
    <source>
        <dbReference type="ARBA" id="ARBA00023015"/>
    </source>
</evidence>
<dbReference type="RefSeq" id="WP_083611350.1">
    <property type="nucleotide sequence ID" value="NZ_FSRM01000001.1"/>
</dbReference>
<proteinExistence type="predicted"/>
<dbReference type="Pfam" id="PF00440">
    <property type="entry name" value="TetR_N"/>
    <property type="match status" value="1"/>
</dbReference>
<reference evidence="7 8" key="1">
    <citation type="submission" date="2016-11" db="EMBL/GenBank/DDBJ databases">
        <authorList>
            <person name="Jaros S."/>
            <person name="Januszkiewicz K."/>
            <person name="Wedrychowicz H."/>
        </authorList>
    </citation>
    <scope>NUCLEOTIDE SEQUENCE [LARGE SCALE GENOMIC DNA]</scope>
    <source>
        <strain evidence="7 8">GAS86</strain>
    </source>
</reference>
<keyword evidence="2 4" id="KW-0238">DNA-binding</keyword>
<dbReference type="GO" id="GO:0000976">
    <property type="term" value="F:transcription cis-regulatory region binding"/>
    <property type="evidence" value="ECO:0007669"/>
    <property type="project" value="TreeGrafter"/>
</dbReference>
<evidence type="ECO:0000256" key="3">
    <source>
        <dbReference type="ARBA" id="ARBA00023163"/>
    </source>
</evidence>